<evidence type="ECO:0000256" key="1">
    <source>
        <dbReference type="SAM" id="Phobius"/>
    </source>
</evidence>
<feature type="transmembrane region" description="Helical" evidence="1">
    <location>
        <begin position="138"/>
        <end position="164"/>
    </location>
</feature>
<feature type="transmembrane region" description="Helical" evidence="1">
    <location>
        <begin position="7"/>
        <end position="29"/>
    </location>
</feature>
<keyword evidence="1" id="KW-0472">Membrane</keyword>
<dbReference type="Proteomes" id="UP001237737">
    <property type="component" value="Unassembled WGS sequence"/>
</dbReference>
<dbReference type="RefSeq" id="WP_306848366.1">
    <property type="nucleotide sequence ID" value="NZ_JAUSSK010000002.1"/>
</dbReference>
<dbReference type="InterPro" id="IPR014509">
    <property type="entry name" value="YjdF-like"/>
</dbReference>
<dbReference type="PIRSF" id="PIRSF020606">
    <property type="entry name" value="UCP020606"/>
    <property type="match status" value="1"/>
</dbReference>
<feature type="transmembrane region" description="Helical" evidence="1">
    <location>
        <begin position="35"/>
        <end position="52"/>
    </location>
</feature>
<keyword evidence="1" id="KW-0812">Transmembrane</keyword>
<protein>
    <submittedName>
        <fullName evidence="2">Membrane protein</fullName>
    </submittedName>
</protein>
<feature type="transmembrane region" description="Helical" evidence="1">
    <location>
        <begin position="184"/>
        <end position="201"/>
    </location>
</feature>
<dbReference type="InterPro" id="IPR058534">
    <property type="entry name" value="YjdF"/>
</dbReference>
<sequence length="214" mass="23746">MNRQRLPVTLLIGSIVVIVISAIAPAVWADWLLENAVVAVALPLFVFGYRRLRLSNASYVSLFVFLILHETGAHYTYSNVPYDQWFADAFGVTLNSLLGLTRNDFDRLVHFSYGLLITPAAADLLAQRAPPRGIWRWILPVTFIMSHALIYELVEWAAATAFGGDLGQEYLGTQGDPWDAQQDMLLASLGSIVSMLFLGLTRRLPVEAGVPINR</sequence>
<comment type="caution">
    <text evidence="2">The sequence shown here is derived from an EMBL/GenBank/DDBJ whole genome shotgun (WGS) entry which is preliminary data.</text>
</comment>
<name>A0ABT9SX47_9GAMM</name>
<organism evidence="2 3">
    <name type="scientific">Luteibacter jiangsuensis</name>
    <dbReference type="NCBI Taxonomy" id="637577"/>
    <lineage>
        <taxon>Bacteria</taxon>
        <taxon>Pseudomonadati</taxon>
        <taxon>Pseudomonadota</taxon>
        <taxon>Gammaproteobacteria</taxon>
        <taxon>Lysobacterales</taxon>
        <taxon>Rhodanobacteraceae</taxon>
        <taxon>Luteibacter</taxon>
    </lineage>
</organism>
<keyword evidence="1" id="KW-1133">Transmembrane helix</keyword>
<accession>A0ABT9SX47</accession>
<dbReference type="Pfam" id="PF09997">
    <property type="entry name" value="DUF2238"/>
    <property type="match status" value="1"/>
</dbReference>
<dbReference type="EMBL" id="JAUSSK010000002">
    <property type="protein sequence ID" value="MDQ0009114.1"/>
    <property type="molecule type" value="Genomic_DNA"/>
</dbReference>
<evidence type="ECO:0000313" key="2">
    <source>
        <dbReference type="EMBL" id="MDQ0009114.1"/>
    </source>
</evidence>
<reference evidence="2 3" key="1">
    <citation type="submission" date="2023-07" db="EMBL/GenBank/DDBJ databases">
        <title>Sorghum-associated microbial communities from plants grown in Nebraska, USA.</title>
        <authorList>
            <person name="Schachtman D."/>
        </authorList>
    </citation>
    <scope>NUCLEOTIDE SEQUENCE [LARGE SCALE GENOMIC DNA]</scope>
    <source>
        <strain evidence="2 3">CC60</strain>
    </source>
</reference>
<gene>
    <name evidence="2" type="ORF">J2T07_001291</name>
</gene>
<evidence type="ECO:0000313" key="3">
    <source>
        <dbReference type="Proteomes" id="UP001237737"/>
    </source>
</evidence>
<keyword evidence="3" id="KW-1185">Reference proteome</keyword>
<proteinExistence type="predicted"/>